<dbReference type="Proteomes" id="UP001482620">
    <property type="component" value="Unassembled WGS sequence"/>
</dbReference>
<protein>
    <submittedName>
        <fullName evidence="1">Uncharacterized protein</fullName>
    </submittedName>
</protein>
<organism evidence="1 2">
    <name type="scientific">Ilyodon furcidens</name>
    <name type="common">goldbreast splitfin</name>
    <dbReference type="NCBI Taxonomy" id="33524"/>
    <lineage>
        <taxon>Eukaryota</taxon>
        <taxon>Metazoa</taxon>
        <taxon>Chordata</taxon>
        <taxon>Craniata</taxon>
        <taxon>Vertebrata</taxon>
        <taxon>Euteleostomi</taxon>
        <taxon>Actinopterygii</taxon>
        <taxon>Neopterygii</taxon>
        <taxon>Teleostei</taxon>
        <taxon>Neoteleostei</taxon>
        <taxon>Acanthomorphata</taxon>
        <taxon>Ovalentaria</taxon>
        <taxon>Atherinomorphae</taxon>
        <taxon>Cyprinodontiformes</taxon>
        <taxon>Goodeidae</taxon>
        <taxon>Ilyodon</taxon>
    </lineage>
</organism>
<keyword evidence="2" id="KW-1185">Reference proteome</keyword>
<name>A0ABV0V2W9_9TELE</name>
<proteinExistence type="predicted"/>
<accession>A0ABV0V2W9</accession>
<sequence>MSRALCLPWNLIKYHLTEACSPDPFKFTCFLPSGSQIQHGLFKGCFLPSHHKDTNAAACILNTNKDTSTNTHPSSSPPTHSSDHAIHFISDSLCGDDELET</sequence>
<dbReference type="EMBL" id="JAHRIQ010093420">
    <property type="protein sequence ID" value="MEQ2251369.1"/>
    <property type="molecule type" value="Genomic_DNA"/>
</dbReference>
<comment type="caution">
    <text evidence="1">The sequence shown here is derived from an EMBL/GenBank/DDBJ whole genome shotgun (WGS) entry which is preliminary data.</text>
</comment>
<evidence type="ECO:0000313" key="2">
    <source>
        <dbReference type="Proteomes" id="UP001482620"/>
    </source>
</evidence>
<evidence type="ECO:0000313" key="1">
    <source>
        <dbReference type="EMBL" id="MEQ2251369.1"/>
    </source>
</evidence>
<gene>
    <name evidence="1" type="ORF">ILYODFUR_010226</name>
</gene>
<reference evidence="1 2" key="1">
    <citation type="submission" date="2021-06" db="EMBL/GenBank/DDBJ databases">
        <authorList>
            <person name="Palmer J.M."/>
        </authorList>
    </citation>
    <scope>NUCLEOTIDE SEQUENCE [LARGE SCALE GENOMIC DNA]</scope>
    <source>
        <strain evidence="2">if_2019</strain>
        <tissue evidence="1">Muscle</tissue>
    </source>
</reference>